<dbReference type="Proteomes" id="UP000250796">
    <property type="component" value="Chromosome MESINF"/>
</dbReference>
<evidence type="ECO:0000256" key="2">
    <source>
        <dbReference type="ARBA" id="ARBA00022801"/>
    </source>
</evidence>
<dbReference type="AlphaFoldDB" id="A0A7Z7PSU7"/>
<dbReference type="InterPro" id="IPR041796">
    <property type="entry name" value="Mre11_N"/>
</dbReference>
<evidence type="ECO:0000256" key="1">
    <source>
        <dbReference type="ARBA" id="ARBA00022722"/>
    </source>
</evidence>
<evidence type="ECO:0000313" key="5">
    <source>
        <dbReference type="EMBL" id="SSC14190.1"/>
    </source>
</evidence>
<dbReference type="GO" id="GO:0004527">
    <property type="term" value="F:exonuclease activity"/>
    <property type="evidence" value="ECO:0007669"/>
    <property type="project" value="UniProtKB-KW"/>
</dbReference>
<evidence type="ECO:0000259" key="4">
    <source>
        <dbReference type="Pfam" id="PF00149"/>
    </source>
</evidence>
<name>A0A7Z7PSU7_9BACT</name>
<accession>A0A7Z7PSU7</accession>
<dbReference type="InterPro" id="IPR029052">
    <property type="entry name" value="Metallo-depent_PP-like"/>
</dbReference>
<dbReference type="CDD" id="cd00840">
    <property type="entry name" value="MPP_Mre11_N"/>
    <property type="match status" value="1"/>
</dbReference>
<keyword evidence="3" id="KW-0269">Exonuclease</keyword>
<dbReference type="PANTHER" id="PTHR30337">
    <property type="entry name" value="COMPONENT OF ATP-DEPENDENT DSDNA EXONUCLEASE"/>
    <property type="match status" value="1"/>
</dbReference>
<organism evidence="5 6">
    <name type="scientific">Mesotoga infera</name>
    <dbReference type="NCBI Taxonomy" id="1236046"/>
    <lineage>
        <taxon>Bacteria</taxon>
        <taxon>Thermotogati</taxon>
        <taxon>Thermotogota</taxon>
        <taxon>Thermotogae</taxon>
        <taxon>Kosmotogales</taxon>
        <taxon>Kosmotogaceae</taxon>
        <taxon>Mesotoga</taxon>
    </lineage>
</organism>
<keyword evidence="1" id="KW-0540">Nuclease</keyword>
<reference evidence="5 6" key="1">
    <citation type="submission" date="2017-01" db="EMBL/GenBank/DDBJ databases">
        <authorList>
            <person name="Erauso G."/>
        </authorList>
    </citation>
    <scope>NUCLEOTIDE SEQUENCE [LARGE SCALE GENOMIC DNA]</scope>
    <source>
        <strain evidence="5">MESINF1</strain>
    </source>
</reference>
<feature type="domain" description="Calcineurin-like phosphoesterase" evidence="4">
    <location>
        <begin position="1"/>
        <end position="201"/>
    </location>
</feature>
<dbReference type="PANTHER" id="PTHR30337:SF0">
    <property type="entry name" value="NUCLEASE SBCCD SUBUNIT D"/>
    <property type="match status" value="1"/>
</dbReference>
<evidence type="ECO:0000313" key="6">
    <source>
        <dbReference type="Proteomes" id="UP000250796"/>
    </source>
</evidence>
<dbReference type="RefSeq" id="WP_169700559.1">
    <property type="nucleotide sequence ID" value="NZ_LS974202.1"/>
</dbReference>
<dbReference type="InterPro" id="IPR050535">
    <property type="entry name" value="DNA_Repair-Maintenance_Comp"/>
</dbReference>
<protein>
    <submittedName>
        <fullName evidence="5">Metallophosphoesterase</fullName>
    </submittedName>
</protein>
<dbReference type="Gene3D" id="3.60.21.10">
    <property type="match status" value="1"/>
</dbReference>
<dbReference type="InterPro" id="IPR004843">
    <property type="entry name" value="Calcineurin-like_PHP"/>
</dbReference>
<gene>
    <name evidence="5" type="ORF">MESINF_2750</name>
</gene>
<evidence type="ECO:0000256" key="3">
    <source>
        <dbReference type="ARBA" id="ARBA00022839"/>
    </source>
</evidence>
<dbReference type="KEGG" id="minf:MESINF_2750"/>
<sequence length="391" mass="44044">MRILHCSDIHLGRRPIGSPGSTYSMARYEDYFKSFENIVDYALSGAIDIFLVSGDLFDRKDINPDTLARTQQMLGRLREASIEVIVIEGNHDKCFNTGESWLLFLEKTGYLKFLAPFHDGRGYTFPCFETGGISFFGLGYPGFLVDELLSELAERLEGRNNVVLVHSAPGKNDFIPGLATLEKIEALGEKVLYVAGGHLHARASFPEGEPFFHVPGSPEYWDVWESGEKGFNVFDTLKGKVEFHASSRRERQEFACDIDEEPTVDRLNGFVEGLDIHAGSLVLLTVTVPGDSVLYTEKIERRLEEKGALKSFLRVKRRDLPVSLEGFRSMGAREIEREVLTNSREWRELGAKGDSLVRLIDSLKQSQQEGRYDQFKETLDIFLEGLAGELS</sequence>
<dbReference type="Pfam" id="PF00149">
    <property type="entry name" value="Metallophos"/>
    <property type="match status" value="1"/>
</dbReference>
<proteinExistence type="predicted"/>
<dbReference type="EMBL" id="LS974202">
    <property type="protein sequence ID" value="SSC14190.1"/>
    <property type="molecule type" value="Genomic_DNA"/>
</dbReference>
<keyword evidence="2" id="KW-0378">Hydrolase</keyword>
<keyword evidence="6" id="KW-1185">Reference proteome</keyword>
<dbReference type="SUPFAM" id="SSF56300">
    <property type="entry name" value="Metallo-dependent phosphatases"/>
    <property type="match status" value="1"/>
</dbReference>